<feature type="binding site" evidence="10">
    <location>
        <begin position="9"/>
        <end position="14"/>
    </location>
    <ligand>
        <name>substrate</name>
    </ligand>
</feature>
<feature type="binding site" evidence="10">
    <location>
        <begin position="154"/>
        <end position="157"/>
    </location>
    <ligand>
        <name>substrate</name>
    </ligand>
</feature>
<proteinExistence type="inferred from homology"/>
<dbReference type="EMBL" id="DTIN01000025">
    <property type="protein sequence ID" value="HFX13795.1"/>
    <property type="molecule type" value="Genomic_DNA"/>
</dbReference>
<dbReference type="GO" id="GO:0036220">
    <property type="term" value="F:ITP diphosphatase activity"/>
    <property type="evidence" value="ECO:0007669"/>
    <property type="project" value="UniProtKB-UniRule"/>
</dbReference>
<evidence type="ECO:0000256" key="9">
    <source>
        <dbReference type="ARBA" id="ARBA00052017"/>
    </source>
</evidence>
<evidence type="ECO:0000256" key="10">
    <source>
        <dbReference type="HAMAP-Rule" id="MF_01405"/>
    </source>
</evidence>
<evidence type="ECO:0000313" key="12">
    <source>
        <dbReference type="EMBL" id="HFX13795.1"/>
    </source>
</evidence>
<dbReference type="EC" id="3.6.1.66" evidence="10"/>
<dbReference type="InterPro" id="IPR020922">
    <property type="entry name" value="dITP/XTP_pyrophosphatase"/>
</dbReference>
<protein>
    <recommendedName>
        <fullName evidence="10">dITP/XTP pyrophosphatase</fullName>
        <ecNumber evidence="10">3.6.1.66</ecNumber>
    </recommendedName>
    <alternativeName>
        <fullName evidence="10">Non-canonical purine NTP pyrophosphatase</fullName>
    </alternativeName>
    <alternativeName>
        <fullName evidence="10">Non-standard purine NTP pyrophosphatase</fullName>
    </alternativeName>
    <alternativeName>
        <fullName evidence="10">Nucleoside-triphosphate diphosphatase</fullName>
    </alternativeName>
    <alternativeName>
        <fullName evidence="10">Nucleoside-triphosphate pyrophosphatase</fullName>
        <shortName evidence="10">NTPase</shortName>
    </alternativeName>
</protein>
<comment type="function">
    <text evidence="10">Pyrophosphatase that catalyzes the hydrolysis of nucleoside triphosphates to their monophosphate derivatives, with a high preference for the non-canonical purine nucleotides XTP (xanthosine triphosphate), dITP (deoxyinosine triphosphate) and ITP. Seems to function as a house-cleaning enzyme that removes non-canonical purine nucleotides from the nucleotide pool, thus preventing their incorporation into DNA/RNA and avoiding chromosomal lesions.</text>
</comment>
<evidence type="ECO:0000256" key="4">
    <source>
        <dbReference type="ARBA" id="ARBA00022741"/>
    </source>
</evidence>
<feature type="binding site" evidence="10">
    <location>
        <position position="42"/>
    </location>
    <ligand>
        <name>Mg(2+)</name>
        <dbReference type="ChEBI" id="CHEBI:18420"/>
    </ligand>
</feature>
<comment type="catalytic activity">
    <reaction evidence="8 10">
        <text>dITP + H2O = dIMP + diphosphate + H(+)</text>
        <dbReference type="Rhea" id="RHEA:28342"/>
        <dbReference type="ChEBI" id="CHEBI:15377"/>
        <dbReference type="ChEBI" id="CHEBI:15378"/>
        <dbReference type="ChEBI" id="CHEBI:33019"/>
        <dbReference type="ChEBI" id="CHEBI:61194"/>
        <dbReference type="ChEBI" id="CHEBI:61382"/>
        <dbReference type="EC" id="3.6.1.66"/>
    </reaction>
</comment>
<accession>A0A7C3MKH4</accession>
<comment type="catalytic activity">
    <reaction evidence="9 10">
        <text>XTP + H2O = XMP + diphosphate + H(+)</text>
        <dbReference type="Rhea" id="RHEA:28610"/>
        <dbReference type="ChEBI" id="CHEBI:15377"/>
        <dbReference type="ChEBI" id="CHEBI:15378"/>
        <dbReference type="ChEBI" id="CHEBI:33019"/>
        <dbReference type="ChEBI" id="CHEBI:57464"/>
        <dbReference type="ChEBI" id="CHEBI:61314"/>
        <dbReference type="EC" id="3.6.1.66"/>
    </reaction>
</comment>
<evidence type="ECO:0000256" key="6">
    <source>
        <dbReference type="ARBA" id="ARBA00022842"/>
    </source>
</evidence>
<evidence type="ECO:0000256" key="5">
    <source>
        <dbReference type="ARBA" id="ARBA00022801"/>
    </source>
</evidence>
<keyword evidence="7 10" id="KW-0546">Nucleotide metabolism</keyword>
<dbReference type="PANTHER" id="PTHR11067">
    <property type="entry name" value="INOSINE TRIPHOSPHATE PYROPHOSPHATASE/HAM1 PROTEIN"/>
    <property type="match status" value="1"/>
</dbReference>
<comment type="catalytic activity">
    <reaction evidence="10">
        <text>ITP + H2O = IMP + diphosphate + H(+)</text>
        <dbReference type="Rhea" id="RHEA:29399"/>
        <dbReference type="ChEBI" id="CHEBI:15377"/>
        <dbReference type="ChEBI" id="CHEBI:15378"/>
        <dbReference type="ChEBI" id="CHEBI:33019"/>
        <dbReference type="ChEBI" id="CHEBI:58053"/>
        <dbReference type="ChEBI" id="CHEBI:61402"/>
        <dbReference type="EC" id="3.6.1.66"/>
    </reaction>
</comment>
<comment type="subunit">
    <text evidence="2 10">Homodimer.</text>
</comment>
<feature type="binding site" evidence="10">
    <location>
        <position position="72"/>
    </location>
    <ligand>
        <name>substrate</name>
    </ligand>
</feature>
<dbReference type="GO" id="GO:0036222">
    <property type="term" value="F:XTP diphosphatase activity"/>
    <property type="evidence" value="ECO:0007669"/>
    <property type="project" value="UniProtKB-UniRule"/>
</dbReference>
<dbReference type="GO" id="GO:0046872">
    <property type="term" value="F:metal ion binding"/>
    <property type="evidence" value="ECO:0007669"/>
    <property type="project" value="UniProtKB-KW"/>
</dbReference>
<name>A0A7C3MKH4_DICTH</name>
<dbReference type="HAMAP" id="MF_01405">
    <property type="entry name" value="Non_canon_purine_NTPase"/>
    <property type="match status" value="1"/>
</dbReference>
<dbReference type="GO" id="GO:0009146">
    <property type="term" value="P:purine nucleoside triphosphate catabolic process"/>
    <property type="evidence" value="ECO:0007669"/>
    <property type="project" value="UniProtKB-UniRule"/>
</dbReference>
<dbReference type="AlphaFoldDB" id="A0A7C3MKH4"/>
<evidence type="ECO:0000256" key="2">
    <source>
        <dbReference type="ARBA" id="ARBA00011738"/>
    </source>
</evidence>
<dbReference type="GO" id="GO:0005829">
    <property type="term" value="C:cytosol"/>
    <property type="evidence" value="ECO:0007669"/>
    <property type="project" value="TreeGrafter"/>
</dbReference>
<dbReference type="FunFam" id="3.90.950.10:FF:000001">
    <property type="entry name" value="dITP/XTP pyrophosphatase"/>
    <property type="match status" value="1"/>
</dbReference>
<evidence type="ECO:0000256" key="8">
    <source>
        <dbReference type="ARBA" id="ARBA00051875"/>
    </source>
</evidence>
<organism evidence="12">
    <name type="scientific">Dictyoglomus thermophilum</name>
    <dbReference type="NCBI Taxonomy" id="14"/>
    <lineage>
        <taxon>Bacteria</taxon>
        <taxon>Pseudomonadati</taxon>
        <taxon>Dictyoglomota</taxon>
        <taxon>Dictyoglomia</taxon>
        <taxon>Dictyoglomales</taxon>
        <taxon>Dictyoglomaceae</taxon>
        <taxon>Dictyoglomus</taxon>
    </lineage>
</organism>
<dbReference type="CDD" id="cd00515">
    <property type="entry name" value="HAM1"/>
    <property type="match status" value="1"/>
</dbReference>
<evidence type="ECO:0000256" key="7">
    <source>
        <dbReference type="ARBA" id="ARBA00023080"/>
    </source>
</evidence>
<keyword evidence="3 10" id="KW-0479">Metal-binding</keyword>
<feature type="binding site" evidence="10">
    <location>
        <position position="71"/>
    </location>
    <ligand>
        <name>Mg(2+)</name>
        <dbReference type="ChEBI" id="CHEBI:18420"/>
    </ligand>
</feature>
<gene>
    <name evidence="12" type="primary">rdgB</name>
    <name evidence="12" type="ORF">ENW00_06545</name>
</gene>
<dbReference type="NCBIfam" id="TIGR00042">
    <property type="entry name" value="RdgB/HAM1 family non-canonical purine NTP pyrophosphatase"/>
    <property type="match status" value="1"/>
</dbReference>
<dbReference type="InterPro" id="IPR029001">
    <property type="entry name" value="ITPase-like_fam"/>
</dbReference>
<dbReference type="PANTHER" id="PTHR11067:SF9">
    <property type="entry name" value="INOSINE TRIPHOSPHATE PYROPHOSPHATASE"/>
    <property type="match status" value="1"/>
</dbReference>
<evidence type="ECO:0000256" key="3">
    <source>
        <dbReference type="ARBA" id="ARBA00022723"/>
    </source>
</evidence>
<dbReference type="GO" id="GO:0017111">
    <property type="term" value="F:ribonucleoside triphosphate phosphatase activity"/>
    <property type="evidence" value="ECO:0007669"/>
    <property type="project" value="InterPro"/>
</dbReference>
<dbReference type="GO" id="GO:0035870">
    <property type="term" value="F:dITP diphosphatase activity"/>
    <property type="evidence" value="ECO:0007669"/>
    <property type="project" value="UniProtKB-UniRule"/>
</dbReference>
<feature type="active site" description="Proton acceptor" evidence="10">
    <location>
        <position position="71"/>
    </location>
</feature>
<comment type="caution">
    <text evidence="12">The sequence shown here is derived from an EMBL/GenBank/DDBJ whole genome shotgun (WGS) entry which is preliminary data.</text>
</comment>
<keyword evidence="4 10" id="KW-0547">Nucleotide-binding</keyword>
<evidence type="ECO:0000256" key="11">
    <source>
        <dbReference type="RuleBase" id="RU003781"/>
    </source>
</evidence>
<comment type="similarity">
    <text evidence="1 10 11">Belongs to the HAM1 NTPase family.</text>
</comment>
<sequence>MMRYIVLATKNKGKIKEIYEILKEYKDYLKTLDEFIEISLPEEIGKTYEENAFLKAKFISEKLNLPAIGEDSGLEINMLKGILGVYSSRFEEDLSYKERMNIILEKLRDVPWEKRTARFICKVVYYDHKNDIKIVTGGVVEGYIAFEIRGDSGFGYDPIFYYPPLGKTFGELKEQEKNEISHRTIAFKKLKEFFPILIKGG</sequence>
<reference evidence="12" key="1">
    <citation type="journal article" date="2020" name="mSystems">
        <title>Genome- and Community-Level Interaction Insights into Carbon Utilization and Element Cycling Functions of Hydrothermarchaeota in Hydrothermal Sediment.</title>
        <authorList>
            <person name="Zhou Z."/>
            <person name="Liu Y."/>
            <person name="Xu W."/>
            <person name="Pan J."/>
            <person name="Luo Z.H."/>
            <person name="Li M."/>
        </authorList>
    </citation>
    <scope>NUCLEOTIDE SEQUENCE [LARGE SCALE GENOMIC DNA]</scope>
    <source>
        <strain evidence="12">SpSt-81</strain>
    </source>
</reference>
<comment type="cofactor">
    <cofactor evidence="10">
        <name>Mg(2+)</name>
        <dbReference type="ChEBI" id="CHEBI:18420"/>
    </cofactor>
    <text evidence="10">Binds 1 Mg(2+) ion per subunit.</text>
</comment>
<dbReference type="GO" id="GO:0009117">
    <property type="term" value="P:nucleotide metabolic process"/>
    <property type="evidence" value="ECO:0007669"/>
    <property type="project" value="UniProtKB-KW"/>
</dbReference>
<dbReference type="InterPro" id="IPR002637">
    <property type="entry name" value="RdgB/HAM1"/>
</dbReference>
<feature type="binding site" evidence="10">
    <location>
        <position position="177"/>
    </location>
    <ligand>
        <name>substrate</name>
    </ligand>
</feature>
<dbReference type="SUPFAM" id="SSF52972">
    <property type="entry name" value="ITPase-like"/>
    <property type="match status" value="1"/>
</dbReference>
<dbReference type="Pfam" id="PF01725">
    <property type="entry name" value="Ham1p_like"/>
    <property type="match status" value="1"/>
</dbReference>
<keyword evidence="5 10" id="KW-0378">Hydrolase</keyword>
<dbReference type="Gene3D" id="3.90.950.10">
    <property type="match status" value="1"/>
</dbReference>
<feature type="binding site" evidence="10">
    <location>
        <begin position="182"/>
        <end position="183"/>
    </location>
    <ligand>
        <name>substrate</name>
    </ligand>
</feature>
<evidence type="ECO:0000256" key="1">
    <source>
        <dbReference type="ARBA" id="ARBA00008023"/>
    </source>
</evidence>
<dbReference type="GO" id="GO:0000166">
    <property type="term" value="F:nucleotide binding"/>
    <property type="evidence" value="ECO:0007669"/>
    <property type="project" value="UniProtKB-KW"/>
</dbReference>
<keyword evidence="6 10" id="KW-0460">Magnesium</keyword>